<sequence length="138" mass="16203">MPKESANRLVNYLEKQAGPYFRGAIHYSEDEYYVLYLRDDVDSLYSNEKMEELVQYYRKENQYQTSEEPFELGNNHCTVNFYDDAILFHFTQGDRLGTVITLEPEAGRDIVGFITECLKQLHYNSPQEIPEAPTWLGE</sequence>
<evidence type="ECO:0000313" key="2">
    <source>
        <dbReference type="Proteomes" id="UP000198531"/>
    </source>
</evidence>
<dbReference type="RefSeq" id="WP_089804198.1">
    <property type="nucleotide sequence ID" value="NZ_FOYT01000001.1"/>
</dbReference>
<keyword evidence="2" id="KW-1185">Reference proteome</keyword>
<dbReference type="EMBL" id="FOYT01000001">
    <property type="protein sequence ID" value="SFR36377.1"/>
    <property type="molecule type" value="Genomic_DNA"/>
</dbReference>
<name>A0A1I6G2S8_9EURY</name>
<dbReference type="Proteomes" id="UP000198531">
    <property type="component" value="Unassembled WGS sequence"/>
</dbReference>
<accession>A0A1I6G2S8</accession>
<dbReference type="Pfam" id="PF24366">
    <property type="entry name" value="DUF7522"/>
    <property type="match status" value="1"/>
</dbReference>
<reference evidence="2" key="1">
    <citation type="submission" date="2016-10" db="EMBL/GenBank/DDBJ databases">
        <authorList>
            <person name="Varghese N."/>
            <person name="Submissions S."/>
        </authorList>
    </citation>
    <scope>NUCLEOTIDE SEQUENCE [LARGE SCALE GENOMIC DNA]</scope>
    <source>
        <strain evidence="2">CGMCC 1.7736</strain>
    </source>
</reference>
<protein>
    <submittedName>
        <fullName evidence="1">Uncharacterized protein</fullName>
    </submittedName>
</protein>
<dbReference type="InterPro" id="IPR055944">
    <property type="entry name" value="DUF7522"/>
</dbReference>
<evidence type="ECO:0000313" key="1">
    <source>
        <dbReference type="EMBL" id="SFR36377.1"/>
    </source>
</evidence>
<dbReference type="OrthoDB" id="199238at2157"/>
<gene>
    <name evidence="1" type="ORF">SAMN04487947_0455</name>
</gene>
<proteinExistence type="predicted"/>
<dbReference type="AlphaFoldDB" id="A0A1I6G2S8"/>
<organism evidence="1 2">
    <name type="scientific">Halogeometricum rufum</name>
    <dbReference type="NCBI Taxonomy" id="553469"/>
    <lineage>
        <taxon>Archaea</taxon>
        <taxon>Methanobacteriati</taxon>
        <taxon>Methanobacteriota</taxon>
        <taxon>Stenosarchaea group</taxon>
        <taxon>Halobacteria</taxon>
        <taxon>Halobacteriales</taxon>
        <taxon>Haloferacaceae</taxon>
        <taxon>Halogeometricum</taxon>
    </lineage>
</organism>